<gene>
    <name evidence="2" type="ORF">G3W61_18345</name>
    <name evidence="1" type="ORF">XP315_15325</name>
</gene>
<dbReference type="Proteomes" id="UP000035369">
    <property type="component" value="Unassembled WGS sequence"/>
</dbReference>
<dbReference type="RefSeq" id="WP_008572708.1">
    <property type="nucleotide sequence ID" value="NZ_CP018475.1"/>
</dbReference>
<dbReference type="KEGG" id="xpe:BJD13_20220"/>
<evidence type="ECO:0000313" key="3">
    <source>
        <dbReference type="Proteomes" id="UP000035369"/>
    </source>
</evidence>
<reference evidence="2 4" key="2">
    <citation type="submission" date="2019-11" db="EMBL/GenBank/DDBJ databases">
        <title>Genome-resolved metagenomics to study the prevalence of co-infection and intraspecific heterogeneity among plant pathogen metapopulations.</title>
        <authorList>
            <person name="Newberry E."/>
            <person name="Bhandari R."/>
            <person name="Kemble J."/>
            <person name="Sikora E."/>
            <person name="Potnis N."/>
        </authorList>
    </citation>
    <scope>NUCLEOTIDE SEQUENCE [LARGE SCALE GENOMIC DNA]</scope>
    <source>
        <strain evidence="2">Xp_Tom_Tuscaloosa_18b</strain>
    </source>
</reference>
<name>A0A0G8VEW1_XANPE</name>
<protein>
    <submittedName>
        <fullName evidence="1 2">Capsid protein</fullName>
    </submittedName>
</protein>
<dbReference type="EMBL" id="JAAGYU010000108">
    <property type="protein sequence ID" value="NEL78182.1"/>
    <property type="molecule type" value="Genomic_DNA"/>
</dbReference>
<dbReference type="GeneID" id="61776295"/>
<reference evidence="1 3" key="1">
    <citation type="submission" date="2015-02" db="EMBL/GenBank/DDBJ databases">
        <title>Whole genome sequencing of multiple isolates of three species of pepper and tomato-infecting xanthomonads reveals genetic diversity in field strains and pinpoints effectors responsible for host specificity.</title>
        <authorList>
            <person name="Schwartz A."/>
            <person name="Dahlbeck D."/>
            <person name="Staskawicz B."/>
            <person name="Bart R."/>
            <person name="Potnis N."/>
            <person name="Minsavage G."/>
            <person name="Timilsina S."/>
            <person name="Goss E."/>
            <person name="Jones J."/>
            <person name="Vallad G."/>
            <person name="Barak J."/>
            <person name="Miller S."/>
            <person name="Ritchie D."/>
            <person name="Martins J.Jr."/>
            <person name="Patane J.S."/>
            <person name="Setubal J.C."/>
        </authorList>
    </citation>
    <scope>NUCLEOTIDE SEQUENCE [LARGE SCALE GENOMIC DNA]</scope>
    <source>
        <strain evidence="1 3">Xp3-15</strain>
    </source>
</reference>
<accession>A0A0G8VEW1</accession>
<dbReference type="NCBIfam" id="TIGR01551">
    <property type="entry name" value="major_capsid_P2"/>
    <property type="match status" value="1"/>
</dbReference>
<dbReference type="InterPro" id="IPR006441">
    <property type="entry name" value="Phage_P2_GpN"/>
</dbReference>
<evidence type="ECO:0000313" key="4">
    <source>
        <dbReference type="Proteomes" id="UP000471082"/>
    </source>
</evidence>
<dbReference type="AlphaFoldDB" id="A0A0G8VEW1"/>
<comment type="caution">
    <text evidence="2">The sequence shown here is derived from an EMBL/GenBank/DDBJ whole genome shotgun (WGS) entry which is preliminary data.</text>
</comment>
<keyword evidence="3" id="KW-1185">Reference proteome</keyword>
<dbReference type="Pfam" id="PF05125">
    <property type="entry name" value="Phage_cap_P2"/>
    <property type="match status" value="1"/>
</dbReference>
<dbReference type="Proteomes" id="UP000471082">
    <property type="component" value="Unassembled WGS sequence"/>
</dbReference>
<organism evidence="2 4">
    <name type="scientific">Xanthomonas perforans</name>
    <dbReference type="NCBI Taxonomy" id="442694"/>
    <lineage>
        <taxon>Bacteria</taxon>
        <taxon>Pseudomonadati</taxon>
        <taxon>Pseudomonadota</taxon>
        <taxon>Gammaproteobacteria</taxon>
        <taxon>Lysobacterales</taxon>
        <taxon>Lysobacteraceae</taxon>
        <taxon>Xanthomonas</taxon>
    </lineage>
</organism>
<sequence>MQNATRLQFNQFAEQIAKLNGVASPFHSFAVDPTVQQKLESRMQESSEFLSKVNIVPVDELSGQKVGIGVTGSIASRTDTGAGKTRTPRNVAALDKNEYLAKKTDFDTAIPYALLDSWAKFPDFQARLRDAIVKRQALDRLQIGFNGTHAAADTDRAAFPLLEDVNIGWLQQYRTNAAQRVLASGKTAGKVLIGADKDATDYRNLDALVYDVVSNLLDPWHRKDPSLVVVLGRDLMHDKYFPMVNKDQPASEKIATDLILSQRRVGGLQVAEVPYLPDGALMVTSLANLSIYYQTGGRRRYIQEVPARDRIENYESSNDAYVVEDYGLGCVVEHIKIEA</sequence>
<proteinExistence type="predicted"/>
<evidence type="ECO:0000313" key="2">
    <source>
        <dbReference type="EMBL" id="NEL78182.1"/>
    </source>
</evidence>
<dbReference type="EMBL" id="JZUY01000043">
    <property type="protein sequence ID" value="KLC04394.1"/>
    <property type="molecule type" value="Genomic_DNA"/>
</dbReference>
<evidence type="ECO:0000313" key="1">
    <source>
        <dbReference type="EMBL" id="KLC04394.1"/>
    </source>
</evidence>